<sequence>MPMNLKEGDRYVVNHGEDPTTVDFGDYVSLAEKEDGDIARRGDLARGRCSRIDRAEAVAGQRKRGDLDVRKRRSNDYNRRNRGCSISREGDSKGWKRGRWLRATVTTAMAGLRPRLGCGWKDLGEKDLAGLEGATRARPRPGRRDDAGSTGQRKGKCYRRTTKERSRHYRSSMEQQRGMRIERCQGDRRRSGVGSCPTWQQQVPARKRCPRRFSRPRRQRKDAGALGIGGCNSGRGDSGDHQRSNGASDFAEVFGRGVDDGGPAGVEI</sequence>
<comment type="caution">
    <text evidence="2">The sequence shown here is derived from an EMBL/GenBank/DDBJ whole genome shotgun (WGS) entry which is preliminary data.</text>
</comment>
<feature type="compositionally biased region" description="Basic residues" evidence="1">
    <location>
        <begin position="205"/>
        <end position="220"/>
    </location>
</feature>
<organism evidence="2 3">
    <name type="scientific">Ensete ventricosum</name>
    <name type="common">Abyssinian banana</name>
    <name type="synonym">Musa ensete</name>
    <dbReference type="NCBI Taxonomy" id="4639"/>
    <lineage>
        <taxon>Eukaryota</taxon>
        <taxon>Viridiplantae</taxon>
        <taxon>Streptophyta</taxon>
        <taxon>Embryophyta</taxon>
        <taxon>Tracheophyta</taxon>
        <taxon>Spermatophyta</taxon>
        <taxon>Magnoliopsida</taxon>
        <taxon>Liliopsida</taxon>
        <taxon>Zingiberales</taxon>
        <taxon>Musaceae</taxon>
        <taxon>Ensete</taxon>
    </lineage>
</organism>
<evidence type="ECO:0000313" key="3">
    <source>
        <dbReference type="Proteomes" id="UP000287651"/>
    </source>
</evidence>
<reference evidence="2 3" key="1">
    <citation type="journal article" date="2014" name="Agronomy (Basel)">
        <title>A Draft Genome Sequence for Ensete ventricosum, the Drought-Tolerant Tree Against Hunger.</title>
        <authorList>
            <person name="Harrison J."/>
            <person name="Moore K.A."/>
            <person name="Paszkiewicz K."/>
            <person name="Jones T."/>
            <person name="Grant M."/>
            <person name="Ambacheew D."/>
            <person name="Muzemil S."/>
            <person name="Studholme D.J."/>
        </authorList>
    </citation>
    <scope>NUCLEOTIDE SEQUENCE [LARGE SCALE GENOMIC DNA]</scope>
</reference>
<dbReference type="Proteomes" id="UP000287651">
    <property type="component" value="Unassembled WGS sequence"/>
</dbReference>
<feature type="compositionally biased region" description="Basic and acidic residues" evidence="1">
    <location>
        <begin position="177"/>
        <end position="190"/>
    </location>
</feature>
<protein>
    <submittedName>
        <fullName evidence="2">Uncharacterized protein</fullName>
    </submittedName>
</protein>
<dbReference type="EMBL" id="AMZH03020424">
    <property type="protein sequence ID" value="RRT39172.1"/>
    <property type="molecule type" value="Genomic_DNA"/>
</dbReference>
<accession>A0A426XI90</accession>
<evidence type="ECO:0000256" key="1">
    <source>
        <dbReference type="SAM" id="MobiDB-lite"/>
    </source>
</evidence>
<feature type="compositionally biased region" description="Basic residues" evidence="1">
    <location>
        <begin position="153"/>
        <end position="170"/>
    </location>
</feature>
<feature type="region of interest" description="Disordered" evidence="1">
    <location>
        <begin position="131"/>
        <end position="268"/>
    </location>
</feature>
<dbReference type="AlphaFoldDB" id="A0A426XI90"/>
<evidence type="ECO:0000313" key="2">
    <source>
        <dbReference type="EMBL" id="RRT39172.1"/>
    </source>
</evidence>
<proteinExistence type="predicted"/>
<gene>
    <name evidence="2" type="ORF">B296_00047505</name>
</gene>
<name>A0A426XI90_ENSVE</name>